<dbReference type="GeneID" id="26842788"/>
<evidence type="ECO:0000256" key="1">
    <source>
        <dbReference type="SAM" id="MobiDB-lite"/>
    </source>
</evidence>
<dbReference type="OrthoDB" id="6612291at2759"/>
<dbReference type="EMBL" id="LMYN01000278">
    <property type="protein sequence ID" value="KRZ98463.1"/>
    <property type="molecule type" value="Genomic_DNA"/>
</dbReference>
<proteinExistence type="predicted"/>
<evidence type="ECO:0000313" key="2">
    <source>
        <dbReference type="EMBL" id="KRZ98463.1"/>
    </source>
</evidence>
<keyword evidence="3" id="KW-1185">Reference proteome</keyword>
<dbReference type="Proteomes" id="UP000054251">
    <property type="component" value="Unassembled WGS sequence"/>
</dbReference>
<feature type="region of interest" description="Disordered" evidence="1">
    <location>
        <begin position="1"/>
        <end position="31"/>
    </location>
</feature>
<reference evidence="2 3" key="1">
    <citation type="submission" date="2015-11" db="EMBL/GenBank/DDBJ databases">
        <title>The genome of Debaryomyces fabryi.</title>
        <authorList>
            <person name="Tafer H."/>
            <person name="Lopandic K."/>
        </authorList>
    </citation>
    <scope>NUCLEOTIDE SEQUENCE [LARGE SCALE GENOMIC DNA]</scope>
    <source>
        <strain evidence="2 3">CBS 789</strain>
    </source>
</reference>
<protein>
    <recommendedName>
        <fullName evidence="4">Major facilitator superfamily (MFS) profile domain-containing protein</fullName>
    </recommendedName>
</protein>
<sequence length="89" mass="10099">MLSQDTSNKVKSTIEVEDEDKSNKMNVDVNPEDDINDFIEKFLDISDNARNNDKQEKEMPLLEGLKTYPKAAAWSIILSTALVMEGYDT</sequence>
<gene>
    <name evidence="2" type="ORF">AC631_05779</name>
</gene>
<comment type="caution">
    <text evidence="2">The sequence shown here is derived from an EMBL/GenBank/DDBJ whole genome shotgun (WGS) entry which is preliminary data.</text>
</comment>
<feature type="non-terminal residue" evidence="2">
    <location>
        <position position="89"/>
    </location>
</feature>
<accession>A0A0V1PQM2</accession>
<dbReference type="AlphaFoldDB" id="A0A0V1PQM2"/>
<evidence type="ECO:0008006" key="4">
    <source>
        <dbReference type="Google" id="ProtNLM"/>
    </source>
</evidence>
<organism evidence="2 3">
    <name type="scientific">Debaryomyces fabryi</name>
    <dbReference type="NCBI Taxonomy" id="58627"/>
    <lineage>
        <taxon>Eukaryota</taxon>
        <taxon>Fungi</taxon>
        <taxon>Dikarya</taxon>
        <taxon>Ascomycota</taxon>
        <taxon>Saccharomycotina</taxon>
        <taxon>Pichiomycetes</taxon>
        <taxon>Debaryomycetaceae</taxon>
        <taxon>Debaryomyces</taxon>
    </lineage>
</organism>
<evidence type="ECO:0000313" key="3">
    <source>
        <dbReference type="Proteomes" id="UP000054251"/>
    </source>
</evidence>
<name>A0A0V1PQM2_9ASCO</name>
<dbReference type="RefSeq" id="XP_015464566.1">
    <property type="nucleotide sequence ID" value="XM_015614608.1"/>
</dbReference>
<feature type="compositionally biased region" description="Polar residues" evidence="1">
    <location>
        <begin position="1"/>
        <end position="11"/>
    </location>
</feature>